<dbReference type="PANTHER" id="PTHR32322">
    <property type="entry name" value="INNER MEMBRANE TRANSPORTER"/>
    <property type="match status" value="1"/>
</dbReference>
<sequence length="338" mass="35746">MKSSNYSVHLSLIGMAALWGASWPWGRVIAQAMPPLAAASLRFLIASVALLLWMGWSGRLKSLRTLGSREWLGLLNASAFGIFGYSIFFLLALKLVPAGKASMVVALNPVLILILASLLFHEPVNKKMSLGVILAVSGALYALSAGSISSLLPGQSGMGEWLLLGCALCWVSYTLIGRTVLTTVDALTAASMSTLIGAVLLSISSLGIEGISAWSSLIHAPSQAWYSVFALALGSTALAFAWYMHGVKSLGATSAGAYLALVPLFGVLLSSLWLKEALNPSLIGGGLLAISGMALMSWGRQTLHSKDDTVAKNSELQLDQCKQAKPHRYKTARLKTGR</sequence>
<proteinExistence type="inferred from homology"/>
<dbReference type="Proteomes" id="UP000245216">
    <property type="component" value="Unassembled WGS sequence"/>
</dbReference>
<evidence type="ECO:0000313" key="8">
    <source>
        <dbReference type="EMBL" id="PWE15741.1"/>
    </source>
</evidence>
<dbReference type="SUPFAM" id="SSF103481">
    <property type="entry name" value="Multidrug resistance efflux transporter EmrE"/>
    <property type="match status" value="2"/>
</dbReference>
<comment type="similarity">
    <text evidence="2">Belongs to the EamA transporter family.</text>
</comment>
<evidence type="ECO:0000256" key="5">
    <source>
        <dbReference type="ARBA" id="ARBA00023136"/>
    </source>
</evidence>
<accession>A0A2U2BP04</accession>
<dbReference type="EMBL" id="QEXO01000001">
    <property type="protein sequence ID" value="PWE15741.1"/>
    <property type="molecule type" value="Genomic_DNA"/>
</dbReference>
<reference evidence="8 9" key="2">
    <citation type="submission" date="2018-05" db="EMBL/GenBank/DDBJ databases">
        <authorList>
            <person name="Lanie J.A."/>
            <person name="Ng W.-L."/>
            <person name="Kazmierczak K.M."/>
            <person name="Andrzejewski T.M."/>
            <person name="Davidsen T.M."/>
            <person name="Wayne K.J."/>
            <person name="Tettelin H."/>
            <person name="Glass J.I."/>
            <person name="Rusch D."/>
            <person name="Podicherti R."/>
            <person name="Tsui H.-C.T."/>
            <person name="Winkler M.E."/>
        </authorList>
    </citation>
    <scope>NUCLEOTIDE SEQUENCE [LARGE SCALE GENOMIC DNA]</scope>
    <source>
        <strain evidence="8 9">YBY</strain>
    </source>
</reference>
<feature type="transmembrane region" description="Helical" evidence="6">
    <location>
        <begin position="74"/>
        <end position="95"/>
    </location>
</feature>
<feature type="transmembrane region" description="Helical" evidence="6">
    <location>
        <begin position="132"/>
        <end position="152"/>
    </location>
</feature>
<keyword evidence="4 6" id="KW-1133">Transmembrane helix</keyword>
<gene>
    <name evidence="8" type="ORF">DF183_03145</name>
</gene>
<evidence type="ECO:0000256" key="1">
    <source>
        <dbReference type="ARBA" id="ARBA00004141"/>
    </source>
</evidence>
<evidence type="ECO:0000256" key="4">
    <source>
        <dbReference type="ARBA" id="ARBA00022989"/>
    </source>
</evidence>
<feature type="transmembrane region" description="Helical" evidence="6">
    <location>
        <begin position="7"/>
        <end position="26"/>
    </location>
</feature>
<evidence type="ECO:0000313" key="9">
    <source>
        <dbReference type="Proteomes" id="UP000245216"/>
    </source>
</evidence>
<protein>
    <submittedName>
        <fullName evidence="8">EamA/RhaT family transporter</fullName>
    </submittedName>
</protein>
<feature type="transmembrane region" description="Helical" evidence="6">
    <location>
        <begin position="280"/>
        <end position="298"/>
    </location>
</feature>
<reference evidence="8 9" key="1">
    <citation type="submission" date="2018-05" db="EMBL/GenBank/DDBJ databases">
        <title>Genome Sequence of an Efficient Indole-Degrading Bacterium, Alcaligenes sp.YBY.</title>
        <authorList>
            <person name="Yang B."/>
        </authorList>
    </citation>
    <scope>NUCLEOTIDE SEQUENCE [LARGE SCALE GENOMIC DNA]</scope>
    <source>
        <strain evidence="8 9">YBY</strain>
    </source>
</reference>
<dbReference type="AlphaFoldDB" id="A0A2U2BP04"/>
<dbReference type="InterPro" id="IPR050638">
    <property type="entry name" value="AA-Vitamin_Transporters"/>
</dbReference>
<evidence type="ECO:0000256" key="6">
    <source>
        <dbReference type="SAM" id="Phobius"/>
    </source>
</evidence>
<dbReference type="RefSeq" id="WP_109088373.1">
    <property type="nucleotide sequence ID" value="NZ_QEXO01000001.1"/>
</dbReference>
<feature type="transmembrane region" description="Helical" evidence="6">
    <location>
        <begin position="32"/>
        <end position="53"/>
    </location>
</feature>
<dbReference type="GO" id="GO:0016020">
    <property type="term" value="C:membrane"/>
    <property type="evidence" value="ECO:0007669"/>
    <property type="project" value="UniProtKB-SubCell"/>
</dbReference>
<evidence type="ECO:0000256" key="2">
    <source>
        <dbReference type="ARBA" id="ARBA00007362"/>
    </source>
</evidence>
<name>A0A2U2BP04_ALCFA</name>
<comment type="subcellular location">
    <subcellularLocation>
        <location evidence="1">Membrane</location>
        <topology evidence="1">Multi-pass membrane protein</topology>
    </subcellularLocation>
</comment>
<organism evidence="8 9">
    <name type="scientific">Alcaligenes faecalis</name>
    <dbReference type="NCBI Taxonomy" id="511"/>
    <lineage>
        <taxon>Bacteria</taxon>
        <taxon>Pseudomonadati</taxon>
        <taxon>Pseudomonadota</taxon>
        <taxon>Betaproteobacteria</taxon>
        <taxon>Burkholderiales</taxon>
        <taxon>Alcaligenaceae</taxon>
        <taxon>Alcaligenes</taxon>
    </lineage>
</organism>
<dbReference type="InterPro" id="IPR037185">
    <property type="entry name" value="EmrE-like"/>
</dbReference>
<feature type="transmembrane region" description="Helical" evidence="6">
    <location>
        <begin position="101"/>
        <end position="120"/>
    </location>
</feature>
<feature type="domain" description="EamA" evidence="7">
    <location>
        <begin position="158"/>
        <end position="297"/>
    </location>
</feature>
<feature type="transmembrane region" description="Helical" evidence="6">
    <location>
        <begin position="183"/>
        <end position="204"/>
    </location>
</feature>
<evidence type="ECO:0000259" key="7">
    <source>
        <dbReference type="Pfam" id="PF00892"/>
    </source>
</evidence>
<evidence type="ECO:0000256" key="3">
    <source>
        <dbReference type="ARBA" id="ARBA00022692"/>
    </source>
</evidence>
<feature type="transmembrane region" description="Helical" evidence="6">
    <location>
        <begin position="158"/>
        <end position="176"/>
    </location>
</feature>
<dbReference type="InterPro" id="IPR000620">
    <property type="entry name" value="EamA_dom"/>
</dbReference>
<feature type="transmembrane region" description="Helical" evidence="6">
    <location>
        <begin position="255"/>
        <end position="274"/>
    </location>
</feature>
<dbReference type="PANTHER" id="PTHR32322:SF2">
    <property type="entry name" value="EAMA DOMAIN-CONTAINING PROTEIN"/>
    <property type="match status" value="1"/>
</dbReference>
<keyword evidence="5 6" id="KW-0472">Membrane</keyword>
<dbReference type="Gene3D" id="1.10.3730.20">
    <property type="match status" value="1"/>
</dbReference>
<feature type="domain" description="EamA" evidence="7">
    <location>
        <begin position="10"/>
        <end position="141"/>
    </location>
</feature>
<comment type="caution">
    <text evidence="8">The sequence shown here is derived from an EMBL/GenBank/DDBJ whole genome shotgun (WGS) entry which is preliminary data.</text>
</comment>
<keyword evidence="3 6" id="KW-0812">Transmembrane</keyword>
<dbReference type="Pfam" id="PF00892">
    <property type="entry name" value="EamA"/>
    <property type="match status" value="2"/>
</dbReference>
<feature type="transmembrane region" description="Helical" evidence="6">
    <location>
        <begin position="224"/>
        <end position="243"/>
    </location>
</feature>